<keyword evidence="2" id="KW-1185">Reference proteome</keyword>
<dbReference type="Proteomes" id="UP001159363">
    <property type="component" value="Chromosome 10"/>
</dbReference>
<name>A0ABQ9GLU1_9NEOP</name>
<sequence length="159" mass="18610">MKIAKSICGKSFSCQYHLGNIVINFNRLLSMELLKPNELQSHLSNSIFAGQKKLNRKLTCYLHLYQHAPKYITRSNFGRTIFMFMTMEQVMLVCFSGTRAKYQEVVKKFHLIFVEDKIKPLESHDLALYCEQDTHRNSRPQIPASWSVIQPLRQGFCYN</sequence>
<organism evidence="1 2">
    <name type="scientific">Dryococelus australis</name>
    <dbReference type="NCBI Taxonomy" id="614101"/>
    <lineage>
        <taxon>Eukaryota</taxon>
        <taxon>Metazoa</taxon>
        <taxon>Ecdysozoa</taxon>
        <taxon>Arthropoda</taxon>
        <taxon>Hexapoda</taxon>
        <taxon>Insecta</taxon>
        <taxon>Pterygota</taxon>
        <taxon>Neoptera</taxon>
        <taxon>Polyneoptera</taxon>
        <taxon>Phasmatodea</taxon>
        <taxon>Verophasmatodea</taxon>
        <taxon>Anareolatae</taxon>
        <taxon>Phasmatidae</taxon>
        <taxon>Eurycanthinae</taxon>
        <taxon>Dryococelus</taxon>
    </lineage>
</organism>
<accession>A0ABQ9GLU1</accession>
<protein>
    <submittedName>
        <fullName evidence="1">Uncharacterized protein</fullName>
    </submittedName>
</protein>
<evidence type="ECO:0000313" key="1">
    <source>
        <dbReference type="EMBL" id="KAJ8872977.1"/>
    </source>
</evidence>
<evidence type="ECO:0000313" key="2">
    <source>
        <dbReference type="Proteomes" id="UP001159363"/>
    </source>
</evidence>
<reference evidence="1 2" key="1">
    <citation type="submission" date="2023-02" db="EMBL/GenBank/DDBJ databases">
        <title>LHISI_Scaffold_Assembly.</title>
        <authorList>
            <person name="Stuart O.P."/>
            <person name="Cleave R."/>
            <person name="Magrath M.J.L."/>
            <person name="Mikheyev A.S."/>
        </authorList>
    </citation>
    <scope>NUCLEOTIDE SEQUENCE [LARGE SCALE GENOMIC DNA]</scope>
    <source>
        <strain evidence="1">Daus_M_001</strain>
        <tissue evidence="1">Leg muscle</tissue>
    </source>
</reference>
<comment type="caution">
    <text evidence="1">The sequence shown here is derived from an EMBL/GenBank/DDBJ whole genome shotgun (WGS) entry which is preliminary data.</text>
</comment>
<dbReference type="EMBL" id="JARBHB010000011">
    <property type="protein sequence ID" value="KAJ8872977.1"/>
    <property type="molecule type" value="Genomic_DNA"/>
</dbReference>
<gene>
    <name evidence="1" type="ORF">PR048_026593</name>
</gene>
<proteinExistence type="predicted"/>